<keyword evidence="4" id="KW-0680">Restriction system</keyword>
<comment type="caution">
    <text evidence="9">The sequence shown here is derived from an EMBL/GenBank/DDBJ whole genome shotgun (WGS) entry which is preliminary data.</text>
</comment>
<dbReference type="GO" id="GO:0003886">
    <property type="term" value="F:DNA (cytosine-5-)-methyltransferase activity"/>
    <property type="evidence" value="ECO:0007669"/>
    <property type="project" value="UniProtKB-EC"/>
</dbReference>
<dbReference type="InterPro" id="IPR001525">
    <property type="entry name" value="C5_MeTfrase"/>
</dbReference>
<evidence type="ECO:0000256" key="8">
    <source>
        <dbReference type="RuleBase" id="RU000417"/>
    </source>
</evidence>
<dbReference type="EMBL" id="MDGQ01000005">
    <property type="protein sequence ID" value="OEJ99479.1"/>
    <property type="molecule type" value="Genomic_DNA"/>
</dbReference>
<reference evidence="9 10" key="1">
    <citation type="submission" date="2016-08" db="EMBL/GenBank/DDBJ databases">
        <title>Draft genome of Fabibacter sp. strain SK-8.</title>
        <authorList>
            <person name="Wong S.-K."/>
            <person name="Hamasaki K."/>
            <person name="Yoshizawa S."/>
        </authorList>
    </citation>
    <scope>NUCLEOTIDE SEQUENCE [LARGE SCALE GENOMIC DNA]</scope>
    <source>
        <strain evidence="9 10">SK-8</strain>
    </source>
</reference>
<keyword evidence="1 6" id="KW-0489">Methyltransferase</keyword>
<dbReference type="GO" id="GO:0032259">
    <property type="term" value="P:methylation"/>
    <property type="evidence" value="ECO:0007669"/>
    <property type="project" value="UniProtKB-KW"/>
</dbReference>
<dbReference type="RefSeq" id="WP_069834940.1">
    <property type="nucleotide sequence ID" value="NZ_MDGQ01000005.1"/>
</dbReference>
<dbReference type="PANTHER" id="PTHR10629:SF52">
    <property type="entry name" value="DNA (CYTOSINE-5)-METHYLTRANSFERASE 1"/>
    <property type="match status" value="1"/>
</dbReference>
<dbReference type="InterPro" id="IPR018117">
    <property type="entry name" value="C5_DNA_meth_AS"/>
</dbReference>
<evidence type="ECO:0000256" key="1">
    <source>
        <dbReference type="ARBA" id="ARBA00022603"/>
    </source>
</evidence>
<dbReference type="EC" id="2.1.1.37" evidence="8"/>
<dbReference type="InterPro" id="IPR050390">
    <property type="entry name" value="C5-Methyltransferase"/>
</dbReference>
<evidence type="ECO:0000256" key="4">
    <source>
        <dbReference type="ARBA" id="ARBA00022747"/>
    </source>
</evidence>
<evidence type="ECO:0000256" key="2">
    <source>
        <dbReference type="ARBA" id="ARBA00022679"/>
    </source>
</evidence>
<dbReference type="REBASE" id="172969">
    <property type="entry name" value="M.FmiSK8ORF7795P"/>
</dbReference>
<keyword evidence="2 6" id="KW-0808">Transferase</keyword>
<feature type="active site" evidence="6">
    <location>
        <position position="88"/>
    </location>
</feature>
<name>A0A1E5SK30_9BACT</name>
<dbReference type="PANTHER" id="PTHR10629">
    <property type="entry name" value="CYTOSINE-SPECIFIC METHYLTRANSFERASE"/>
    <property type="match status" value="1"/>
</dbReference>
<proteinExistence type="inferred from homology"/>
<dbReference type="Proteomes" id="UP000095552">
    <property type="component" value="Unassembled WGS sequence"/>
</dbReference>
<evidence type="ECO:0000256" key="5">
    <source>
        <dbReference type="ARBA" id="ARBA00047422"/>
    </source>
</evidence>
<evidence type="ECO:0000256" key="7">
    <source>
        <dbReference type="RuleBase" id="RU000416"/>
    </source>
</evidence>
<keyword evidence="3 6" id="KW-0949">S-adenosyl-L-methionine</keyword>
<dbReference type="STRING" id="1563681.BFP71_07795"/>
<dbReference type="OrthoDB" id="32195at2"/>
<evidence type="ECO:0000256" key="3">
    <source>
        <dbReference type="ARBA" id="ARBA00022691"/>
    </source>
</evidence>
<organism evidence="9 10">
    <name type="scientific">Roseivirga misakiensis</name>
    <dbReference type="NCBI Taxonomy" id="1563681"/>
    <lineage>
        <taxon>Bacteria</taxon>
        <taxon>Pseudomonadati</taxon>
        <taxon>Bacteroidota</taxon>
        <taxon>Cytophagia</taxon>
        <taxon>Cytophagales</taxon>
        <taxon>Roseivirgaceae</taxon>
        <taxon>Roseivirga</taxon>
    </lineage>
</organism>
<dbReference type="PRINTS" id="PR00105">
    <property type="entry name" value="C5METTRFRASE"/>
</dbReference>
<dbReference type="InterPro" id="IPR029063">
    <property type="entry name" value="SAM-dependent_MTases_sf"/>
</dbReference>
<dbReference type="Gene3D" id="3.90.120.10">
    <property type="entry name" value="DNA Methylase, subunit A, domain 2"/>
    <property type="match status" value="1"/>
</dbReference>
<evidence type="ECO:0000313" key="10">
    <source>
        <dbReference type="Proteomes" id="UP000095552"/>
    </source>
</evidence>
<comment type="catalytic activity">
    <reaction evidence="5 8">
        <text>a 2'-deoxycytidine in DNA + S-adenosyl-L-methionine = a 5-methyl-2'-deoxycytidine in DNA + S-adenosyl-L-homocysteine + H(+)</text>
        <dbReference type="Rhea" id="RHEA:13681"/>
        <dbReference type="Rhea" id="RHEA-COMP:11369"/>
        <dbReference type="Rhea" id="RHEA-COMP:11370"/>
        <dbReference type="ChEBI" id="CHEBI:15378"/>
        <dbReference type="ChEBI" id="CHEBI:57856"/>
        <dbReference type="ChEBI" id="CHEBI:59789"/>
        <dbReference type="ChEBI" id="CHEBI:85452"/>
        <dbReference type="ChEBI" id="CHEBI:85454"/>
        <dbReference type="EC" id="2.1.1.37"/>
    </reaction>
</comment>
<evidence type="ECO:0000313" key="9">
    <source>
        <dbReference type="EMBL" id="OEJ99479.1"/>
    </source>
</evidence>
<dbReference type="SUPFAM" id="SSF53335">
    <property type="entry name" value="S-adenosyl-L-methionine-dependent methyltransferases"/>
    <property type="match status" value="1"/>
</dbReference>
<comment type="similarity">
    <text evidence="6 7">Belongs to the class I-like SAM-binding methyltransferase superfamily. C5-methyltransferase family.</text>
</comment>
<dbReference type="AlphaFoldDB" id="A0A1E5SK30"/>
<dbReference type="GO" id="GO:0009307">
    <property type="term" value="P:DNA restriction-modification system"/>
    <property type="evidence" value="ECO:0007669"/>
    <property type="project" value="UniProtKB-KW"/>
</dbReference>
<dbReference type="NCBIfam" id="TIGR00675">
    <property type="entry name" value="dcm"/>
    <property type="match status" value="1"/>
</dbReference>
<keyword evidence="10" id="KW-1185">Reference proteome</keyword>
<evidence type="ECO:0000256" key="6">
    <source>
        <dbReference type="PROSITE-ProRule" id="PRU01016"/>
    </source>
</evidence>
<dbReference type="GO" id="GO:0044027">
    <property type="term" value="P:negative regulation of gene expression via chromosomal CpG island methylation"/>
    <property type="evidence" value="ECO:0007669"/>
    <property type="project" value="TreeGrafter"/>
</dbReference>
<dbReference type="GO" id="GO:0003677">
    <property type="term" value="F:DNA binding"/>
    <property type="evidence" value="ECO:0007669"/>
    <property type="project" value="TreeGrafter"/>
</dbReference>
<accession>A0A1E5SK30</accession>
<gene>
    <name evidence="9" type="ORF">BFP71_07795</name>
</gene>
<dbReference type="Pfam" id="PF00145">
    <property type="entry name" value="DNA_methylase"/>
    <property type="match status" value="1"/>
</dbReference>
<protein>
    <recommendedName>
        <fullName evidence="8">Cytosine-specific methyltransferase</fullName>
        <ecNumber evidence="8">2.1.1.37</ecNumber>
    </recommendedName>
</protein>
<dbReference type="PROSITE" id="PS00094">
    <property type="entry name" value="C5_MTASE_1"/>
    <property type="match status" value="1"/>
</dbReference>
<dbReference type="Gene3D" id="3.40.50.150">
    <property type="entry name" value="Vaccinia Virus protein VP39"/>
    <property type="match status" value="1"/>
</dbReference>
<dbReference type="PROSITE" id="PS51679">
    <property type="entry name" value="SAM_MT_C5"/>
    <property type="match status" value="1"/>
</dbReference>
<sequence length="343" mass="39320">MEYWEEINDKLKPWVDSDLNKTVVDLFAGCGGLSLGFEANGFKTIGYEMDEQATNTYNKSLIGECFNEKLTIESEYPKADIVIGGPPCQPFSVGGKQLGLKDSRDGFPIFLSAIRQLDPEVLMFENVRGMLYKNKWYLREVIEELESLGYYINYALLNALNYEVPQNRERVIVIGSKERINLPKKVNRKVTAGQALGELAFQFDEDSKFFTESMDRYVAKYEKASKCINPRDLYLDRPARTLTCRNLAGATGDMHRVRLKDGRRRRITVREAARLQSFPDWFEFSGTETNQYNQIGNAVAPNFAYHLALNIKNHLTGDLDNQYVTTENDQLTLFENEAVYQSR</sequence>